<dbReference type="AlphaFoldDB" id="A0A5N5SU74"/>
<reference evidence="2 3" key="1">
    <citation type="journal article" date="2019" name="PLoS Biol.">
        <title>Sex chromosomes control vertical transmission of feminizing Wolbachia symbionts in an isopod.</title>
        <authorList>
            <person name="Becking T."/>
            <person name="Chebbi M.A."/>
            <person name="Giraud I."/>
            <person name="Moumen B."/>
            <person name="Laverre T."/>
            <person name="Caubet Y."/>
            <person name="Peccoud J."/>
            <person name="Gilbert C."/>
            <person name="Cordaux R."/>
        </authorList>
    </citation>
    <scope>NUCLEOTIDE SEQUENCE [LARGE SCALE GENOMIC DNA]</scope>
    <source>
        <strain evidence="2">ANa2</strain>
        <tissue evidence="2">Whole body excluding digestive tract and cuticle</tissue>
    </source>
</reference>
<feature type="signal peptide" evidence="1">
    <location>
        <begin position="1"/>
        <end position="19"/>
    </location>
</feature>
<evidence type="ECO:0000313" key="2">
    <source>
        <dbReference type="EMBL" id="KAB7497572.1"/>
    </source>
</evidence>
<dbReference type="EMBL" id="SEYY01020133">
    <property type="protein sequence ID" value="KAB7497572.1"/>
    <property type="molecule type" value="Genomic_DNA"/>
</dbReference>
<comment type="caution">
    <text evidence="2">The sequence shown here is derived from an EMBL/GenBank/DDBJ whole genome shotgun (WGS) entry which is preliminary data.</text>
</comment>
<keyword evidence="3" id="KW-1185">Reference proteome</keyword>
<evidence type="ECO:0000256" key="1">
    <source>
        <dbReference type="SAM" id="SignalP"/>
    </source>
</evidence>
<proteinExistence type="predicted"/>
<keyword evidence="1" id="KW-0732">Signal</keyword>
<dbReference type="OrthoDB" id="5959877at2759"/>
<feature type="chain" id="PRO_5024393415" description="DUF885 domain-containing protein" evidence="1">
    <location>
        <begin position="20"/>
        <end position="593"/>
    </location>
</feature>
<accession>A0A5N5SU74</accession>
<sequence length="593" mass="68988">MHFKVFLFSIFLGLRITEALQSLNLSPEVQNLTDDYWNWRLKDLPQFATFEFTTMTPCWMTCLKEAFETRFEACQNFLKRANDLEPSLSEEADIVNLKVLKYELDTFIRSYHLKGFYLPVNCLEGPQEDLEKQFNWMPKNTYSDYETMITRLKAIPRQIDQIVDLMRAGMRIGVINSEISMKNLTDTIGKFTLENPEESPFYKFFKEGFPSNFTQEQIKTLQNASKEVISNFVTPAYEELLKFISTEYVTRKDIAITSIINGEEFYDHLIWFHTSSNLSAKEIQNIGFSEVERISKEMEKIIVELGHEGKSIQEFSNMIRDDPKNYYSNSEDLVDGFENIVYNIIPPHLPEIFKNIPKAELKVVPDPSPAAPSAFYISGAYDGSRPGVFIVNDYDPRSQPKYLMMTLSLHEGNPGHHLQGSHSIESPNFPYFRRVMEDRNYGMAPSRFPIYTYYVEGWGLYAEKLGFDMGLYDNPFDRYGHYSWEIFRACRLVVDTGMHALGWTREEAVEYMFNNTASSRIEIENEIDRYITWPGQALAYKIGELTLSKLRTKAEEEMGNRFDIKDFHDVVLNSFGPMDLVEEDVQKWINATI</sequence>
<evidence type="ECO:0008006" key="4">
    <source>
        <dbReference type="Google" id="ProtNLM"/>
    </source>
</evidence>
<name>A0A5N5SU74_9CRUS</name>
<gene>
    <name evidence="2" type="ORF">Anas_03157</name>
</gene>
<dbReference type="PANTHER" id="PTHR33361:SF2">
    <property type="entry name" value="DUF885 DOMAIN-CONTAINING PROTEIN"/>
    <property type="match status" value="1"/>
</dbReference>
<dbReference type="InterPro" id="IPR010281">
    <property type="entry name" value="DUF885"/>
</dbReference>
<dbReference type="PANTHER" id="PTHR33361">
    <property type="entry name" value="GLR0591 PROTEIN"/>
    <property type="match status" value="1"/>
</dbReference>
<evidence type="ECO:0000313" key="3">
    <source>
        <dbReference type="Proteomes" id="UP000326759"/>
    </source>
</evidence>
<dbReference type="Proteomes" id="UP000326759">
    <property type="component" value="Unassembled WGS sequence"/>
</dbReference>
<organism evidence="2 3">
    <name type="scientific">Armadillidium nasatum</name>
    <dbReference type="NCBI Taxonomy" id="96803"/>
    <lineage>
        <taxon>Eukaryota</taxon>
        <taxon>Metazoa</taxon>
        <taxon>Ecdysozoa</taxon>
        <taxon>Arthropoda</taxon>
        <taxon>Crustacea</taxon>
        <taxon>Multicrustacea</taxon>
        <taxon>Malacostraca</taxon>
        <taxon>Eumalacostraca</taxon>
        <taxon>Peracarida</taxon>
        <taxon>Isopoda</taxon>
        <taxon>Oniscidea</taxon>
        <taxon>Crinocheta</taxon>
        <taxon>Armadillidiidae</taxon>
        <taxon>Armadillidium</taxon>
    </lineage>
</organism>
<protein>
    <recommendedName>
        <fullName evidence="4">DUF885 domain-containing protein</fullName>
    </recommendedName>
</protein>
<dbReference type="Pfam" id="PF05960">
    <property type="entry name" value="DUF885"/>
    <property type="match status" value="1"/>
</dbReference>